<evidence type="ECO:0000259" key="1">
    <source>
        <dbReference type="Pfam" id="PF00144"/>
    </source>
</evidence>
<accession>A0A916ZD56</accession>
<dbReference type="InterPro" id="IPR050789">
    <property type="entry name" value="Diverse_Enzym_Activities"/>
</dbReference>
<organism evidence="2 3">
    <name type="scientific">Paenibacillus nasutitermitis</name>
    <dbReference type="NCBI Taxonomy" id="1652958"/>
    <lineage>
        <taxon>Bacteria</taxon>
        <taxon>Bacillati</taxon>
        <taxon>Bacillota</taxon>
        <taxon>Bacilli</taxon>
        <taxon>Bacillales</taxon>
        <taxon>Paenibacillaceae</taxon>
        <taxon>Paenibacillus</taxon>
    </lineage>
</organism>
<name>A0A916ZD56_9BACL</name>
<dbReference type="InterPro" id="IPR001466">
    <property type="entry name" value="Beta-lactam-related"/>
</dbReference>
<reference evidence="2" key="2">
    <citation type="submission" date="2020-09" db="EMBL/GenBank/DDBJ databases">
        <authorList>
            <person name="Sun Q."/>
            <person name="Zhou Y."/>
        </authorList>
    </citation>
    <scope>NUCLEOTIDE SEQUENCE</scope>
    <source>
        <strain evidence="2">CGMCC 1.15178</strain>
    </source>
</reference>
<evidence type="ECO:0000313" key="2">
    <source>
        <dbReference type="EMBL" id="GGD89215.1"/>
    </source>
</evidence>
<protein>
    <recommendedName>
        <fullName evidence="1">Beta-lactamase-related domain-containing protein</fullName>
    </recommendedName>
</protein>
<feature type="domain" description="Beta-lactamase-related" evidence="1">
    <location>
        <begin position="12"/>
        <end position="333"/>
    </location>
</feature>
<sequence length="455" mass="49212">MTKFNPAHWQERLDRLRAANHVPGASLAVLINGEIYELASGVLHRGTGVSVTTDSVFQVGSITKIYTATLVMQLAESGELDLDAPVIDVLPEFETPDKRATETITIRQLLSHTSGLTCDFTHDTGRGDDCLARYVEASKDIALDCPPGMAISYSSVGYNVLGRIIEVVTGQTWDDALKDRLCTPLGLNSTVTLPEDVLRFQSAMGHLGLPGQDPEPCPTWNSLPRSAGPYGGVLCATSADVVRLAKMHIDGGTALNGTRVLDSETVTAMQTREVNCMDKWSFSSDGWGLGWSLYDWEGVFGFGHDGATIGQYSYLRVVPEAGIAIVLLTNGGGAYQLYTSLFQELLNELAGVKIPDSFRPPEKPVSVNVKPFLGTYKREGSAITITERGGEPHLVWELVDGNEGFAPPLETNLVPVSDTVFAAFFGENWIPVLFSVLPDGTEYVLLGMRVAQKIA</sequence>
<dbReference type="Gene3D" id="3.40.710.10">
    <property type="entry name" value="DD-peptidase/beta-lactamase superfamily"/>
    <property type="match status" value="1"/>
</dbReference>
<dbReference type="RefSeq" id="WP_188997026.1">
    <property type="nucleotide sequence ID" value="NZ_BMHP01000004.1"/>
</dbReference>
<dbReference type="InterPro" id="IPR012338">
    <property type="entry name" value="Beta-lactam/transpept-like"/>
</dbReference>
<comment type="caution">
    <text evidence="2">The sequence shown here is derived from an EMBL/GenBank/DDBJ whole genome shotgun (WGS) entry which is preliminary data.</text>
</comment>
<evidence type="ECO:0000313" key="3">
    <source>
        <dbReference type="Proteomes" id="UP000612456"/>
    </source>
</evidence>
<proteinExistence type="predicted"/>
<dbReference type="AlphaFoldDB" id="A0A916ZD56"/>
<gene>
    <name evidence="2" type="ORF">GCM10010911_54790</name>
</gene>
<dbReference type="EMBL" id="BMHP01000004">
    <property type="protein sequence ID" value="GGD89215.1"/>
    <property type="molecule type" value="Genomic_DNA"/>
</dbReference>
<dbReference type="Pfam" id="PF00144">
    <property type="entry name" value="Beta-lactamase"/>
    <property type="match status" value="1"/>
</dbReference>
<reference evidence="2" key="1">
    <citation type="journal article" date="2014" name="Int. J. Syst. Evol. Microbiol.">
        <title>Complete genome sequence of Corynebacterium casei LMG S-19264T (=DSM 44701T), isolated from a smear-ripened cheese.</title>
        <authorList>
            <consortium name="US DOE Joint Genome Institute (JGI-PGF)"/>
            <person name="Walter F."/>
            <person name="Albersmeier A."/>
            <person name="Kalinowski J."/>
            <person name="Ruckert C."/>
        </authorList>
    </citation>
    <scope>NUCLEOTIDE SEQUENCE</scope>
    <source>
        <strain evidence="2">CGMCC 1.15178</strain>
    </source>
</reference>
<dbReference type="Proteomes" id="UP000612456">
    <property type="component" value="Unassembled WGS sequence"/>
</dbReference>
<dbReference type="PANTHER" id="PTHR43283:SF3">
    <property type="entry name" value="BETA-LACTAMASE FAMILY PROTEIN (AFU_ORTHOLOGUE AFUA_5G07500)"/>
    <property type="match status" value="1"/>
</dbReference>
<dbReference type="PANTHER" id="PTHR43283">
    <property type="entry name" value="BETA-LACTAMASE-RELATED"/>
    <property type="match status" value="1"/>
</dbReference>
<dbReference type="SUPFAM" id="SSF56601">
    <property type="entry name" value="beta-lactamase/transpeptidase-like"/>
    <property type="match status" value="1"/>
</dbReference>
<keyword evidence="3" id="KW-1185">Reference proteome</keyword>